<comment type="caution">
    <text evidence="1">The sequence shown here is derived from an EMBL/GenBank/DDBJ whole genome shotgun (WGS) entry which is preliminary data.</text>
</comment>
<reference evidence="1" key="1">
    <citation type="submission" date="2023-07" db="EMBL/GenBank/DDBJ databases">
        <title>Black Yeasts Isolated from many extreme environments.</title>
        <authorList>
            <person name="Coleine C."/>
            <person name="Stajich J.E."/>
            <person name="Selbmann L."/>
        </authorList>
    </citation>
    <scope>NUCLEOTIDE SEQUENCE</scope>
    <source>
        <strain evidence="1">CCFEE 5714</strain>
    </source>
</reference>
<organism evidence="1 2">
    <name type="scientific">Vermiconidia calcicola</name>
    <dbReference type="NCBI Taxonomy" id="1690605"/>
    <lineage>
        <taxon>Eukaryota</taxon>
        <taxon>Fungi</taxon>
        <taxon>Dikarya</taxon>
        <taxon>Ascomycota</taxon>
        <taxon>Pezizomycotina</taxon>
        <taxon>Dothideomycetes</taxon>
        <taxon>Dothideomycetidae</taxon>
        <taxon>Mycosphaerellales</taxon>
        <taxon>Extremaceae</taxon>
        <taxon>Vermiconidia</taxon>
    </lineage>
</organism>
<dbReference type="Proteomes" id="UP001281147">
    <property type="component" value="Unassembled WGS sequence"/>
</dbReference>
<evidence type="ECO:0000313" key="2">
    <source>
        <dbReference type="Proteomes" id="UP001281147"/>
    </source>
</evidence>
<keyword evidence="2" id="KW-1185">Reference proteome</keyword>
<proteinExistence type="predicted"/>
<accession>A0ACC3MAY6</accession>
<name>A0ACC3MAY6_9PEZI</name>
<gene>
    <name evidence="1" type="ORF">LTR37_020591</name>
</gene>
<protein>
    <submittedName>
        <fullName evidence="1">Uncharacterized protein</fullName>
    </submittedName>
</protein>
<dbReference type="EMBL" id="JAUTXU010000371">
    <property type="protein sequence ID" value="KAK3683080.1"/>
    <property type="molecule type" value="Genomic_DNA"/>
</dbReference>
<evidence type="ECO:0000313" key="1">
    <source>
        <dbReference type="EMBL" id="KAK3683080.1"/>
    </source>
</evidence>
<sequence length="592" mass="63478">MAAAALPYHEPGIVTILILSSFLLLLNIINYVLDRIVYCALIGQILIGVAWGTPGANWLSRDVQHAVVQLGYLGLLLIVYEGTYTVLHQSYRGISTNLKTLKANLFLSATVATVGIGCPIGLSFVLQGLLNITPLQAFAAGAALCSTSLGTTFTVLSTSGLTESRLGVVLSSAAMLDDVVGLVMVQVISNLGGGSSSFDAVTVVRPILVSIAFAVVLPLVCLWIVKPITAYWFRKHKSASDGSSATAVPHRGVLFVVHTAVLLAMVTGSTYAGTSNLFSAYLAGVAVTWWSNLCDELERERPRRSDEPNTDEMAEEKEEQNAGNATRRSSQAAPSQSLSTAAGENRQVKTFNTPDSEGSGITVYERYYAPAVQFILKPFFFASIGFSIPITEMFAGAVVWRGFVYAALMAFAKLLCGVCLVRFAGPSISKRVLNKLPPSSVSSRWPVSKRKASSRTNGRSTGQNNSNNLAPERSASRSSEPATESSSKRSRLPKPRSLYPAAILGSAMVARGEIGFLISAVAETQGIFRAGPHGEISELFFVVTWAILLCTITGPIIVGLLVRRVRRLQELERSRKTGKEDPLGIWGILQPS</sequence>